<evidence type="ECO:0000256" key="2">
    <source>
        <dbReference type="SAM" id="Coils"/>
    </source>
</evidence>
<sequence>MLKTLKRTVKLESDPLNEWKYHVLKGVEEYQRLIVNEMIDVIISEGLPTTRKKLHERFYSHYKEKYPFLPSRVIEGAYVVASRIVKSFRKRKKKGLTRKDKPEYKRVMITIPNTINWRFNKVSVSVLTHKGWVEIPLRVTNQIIHYLYEGWRVSQELKLRLVGRKILFWLTFEKEVEVETKEGNYISIDVNENNVTVAIFDGFKFRELRRYETGLGRIVVNYSLRREKITKGNSTKDELVKKKLSRLREKERKIDVLRKSVKRITDLARSLNAKVIVGKFSLRAKEKMEGDKNAKLRHRIHQWSVIKFTELLKAQPIDVEELSEAYTSSINPFNGEKLKKRRQVVEKVVKVFNPYLMTGTAHEGRGIKVFKVNARYLESGEVLWERDSIAPLNLAKKVDGRVVVFPSTSPNDLRVTVYDPLRGVPVAELEVIKSKEKLRHG</sequence>
<reference evidence="3" key="1">
    <citation type="journal article" date="2020" name="mSystems">
        <title>Genome- and Community-Level Interaction Insights into Carbon Utilization and Element Cycling Functions of Hydrothermarchaeota in Hydrothermal Sediment.</title>
        <authorList>
            <person name="Zhou Z."/>
            <person name="Liu Y."/>
            <person name="Xu W."/>
            <person name="Pan J."/>
            <person name="Luo Z.H."/>
            <person name="Li M."/>
        </authorList>
    </citation>
    <scope>NUCLEOTIDE SEQUENCE [LARGE SCALE GENOMIC DNA]</scope>
    <source>
        <strain evidence="3">SpSt-125</strain>
    </source>
</reference>
<name>A0A7J2U5M6_9CREN</name>
<proteinExistence type="predicted"/>
<protein>
    <submittedName>
        <fullName evidence="3">Transposase</fullName>
    </submittedName>
</protein>
<dbReference type="InterPro" id="IPR010095">
    <property type="entry name" value="Cas12f1-like_TNB"/>
</dbReference>
<keyword evidence="2" id="KW-0175">Coiled coil</keyword>
<dbReference type="GO" id="GO:0003677">
    <property type="term" value="F:DNA binding"/>
    <property type="evidence" value="ECO:0007669"/>
    <property type="project" value="UniProtKB-KW"/>
</dbReference>
<accession>A0A7J2U5M6</accession>
<organism evidence="3">
    <name type="scientific">Ignisphaera aggregans</name>
    <dbReference type="NCBI Taxonomy" id="334771"/>
    <lineage>
        <taxon>Archaea</taxon>
        <taxon>Thermoproteota</taxon>
        <taxon>Thermoprotei</taxon>
        <taxon>Desulfurococcales</taxon>
        <taxon>Desulfurococcaceae</taxon>
        <taxon>Ignisphaera</taxon>
    </lineage>
</organism>
<keyword evidence="1" id="KW-0238">DNA-binding</keyword>
<feature type="coiled-coil region" evidence="2">
    <location>
        <begin position="240"/>
        <end position="267"/>
    </location>
</feature>
<gene>
    <name evidence="3" type="ORF">ENO26_10845</name>
</gene>
<dbReference type="EMBL" id="DSEU01000074">
    <property type="protein sequence ID" value="HEM68036.1"/>
    <property type="molecule type" value="Genomic_DNA"/>
</dbReference>
<evidence type="ECO:0000256" key="1">
    <source>
        <dbReference type="ARBA" id="ARBA00023125"/>
    </source>
</evidence>
<evidence type="ECO:0000313" key="3">
    <source>
        <dbReference type="EMBL" id="HEM68036.1"/>
    </source>
</evidence>
<dbReference type="NCBIfam" id="TIGR01766">
    <property type="entry name" value="IS200/IS605 family accessory protein TnpB-like domain"/>
    <property type="match status" value="1"/>
</dbReference>
<comment type="caution">
    <text evidence="3">The sequence shown here is derived from an EMBL/GenBank/DDBJ whole genome shotgun (WGS) entry which is preliminary data.</text>
</comment>
<dbReference type="AlphaFoldDB" id="A0A7J2U5M6"/>